<dbReference type="InterPro" id="IPR007921">
    <property type="entry name" value="CHAP_dom"/>
</dbReference>
<evidence type="ECO:0000259" key="2">
    <source>
        <dbReference type="PROSITE" id="PS50911"/>
    </source>
</evidence>
<evidence type="ECO:0000313" key="4">
    <source>
        <dbReference type="Proteomes" id="UP001056619"/>
    </source>
</evidence>
<organism evidence="3 4">
    <name type="scientific">Qipengyuania citrea</name>
    <dbReference type="NCBI Taxonomy" id="225971"/>
    <lineage>
        <taxon>Bacteria</taxon>
        <taxon>Pseudomonadati</taxon>
        <taxon>Pseudomonadota</taxon>
        <taxon>Alphaproteobacteria</taxon>
        <taxon>Sphingomonadales</taxon>
        <taxon>Erythrobacteraceae</taxon>
        <taxon>Qipengyuania</taxon>
    </lineage>
</organism>
<dbReference type="Pfam" id="PF05257">
    <property type="entry name" value="CHAP"/>
    <property type="match status" value="1"/>
</dbReference>
<dbReference type="SUPFAM" id="SSF54001">
    <property type="entry name" value="Cysteine proteinases"/>
    <property type="match status" value="1"/>
</dbReference>
<dbReference type="InterPro" id="IPR038765">
    <property type="entry name" value="Papain-like_cys_pep_sf"/>
</dbReference>
<accession>A0ABY4UAB1</accession>
<name>A0ABY4UAB1_9SPHN</name>
<feature type="domain" description="Peptidase C51" evidence="2">
    <location>
        <begin position="13"/>
        <end position="136"/>
    </location>
</feature>
<dbReference type="RefSeq" id="WP_301642317.1">
    <property type="nucleotide sequence ID" value="NZ_CP098494.1"/>
</dbReference>
<protein>
    <submittedName>
        <fullName evidence="3">CHAP domain-containing protein</fullName>
    </submittedName>
</protein>
<sequence length="192" mass="20941">MKTALAMLILAASVPAAADSGQALDRPGNEELAPYIQCAPYARQVSGIQLFGEARTWWEQAQDRYATGSRPKPGAVMAFHPHRGMQSGHVATVSRVLDSRRVLLDHANWSPVDGRRGQVEREVLAIDASPSNDWSEVQVWYAPLGKVGTTRWPIDGFIYANGSPQIAAQLAVAPQRAKASKRFARAFADFAE</sequence>
<reference evidence="3 4" key="1">
    <citation type="submission" date="2022-06" db="EMBL/GenBank/DDBJ databases">
        <authorList>
            <person name="Liu G."/>
        </authorList>
    </citation>
    <scope>NUCLEOTIDE SEQUENCE [LARGE SCALE GENOMIC DNA]</scope>
    <source>
        <strain evidence="3 4">E4</strain>
    </source>
</reference>
<gene>
    <name evidence="3" type="ORF">NCF85_01765</name>
</gene>
<feature type="signal peptide" evidence="1">
    <location>
        <begin position="1"/>
        <end position="18"/>
    </location>
</feature>
<keyword evidence="4" id="KW-1185">Reference proteome</keyword>
<keyword evidence="1" id="KW-0732">Signal</keyword>
<feature type="chain" id="PRO_5046250209" evidence="1">
    <location>
        <begin position="19"/>
        <end position="192"/>
    </location>
</feature>
<proteinExistence type="predicted"/>
<evidence type="ECO:0000313" key="3">
    <source>
        <dbReference type="EMBL" id="USA61736.1"/>
    </source>
</evidence>
<dbReference type="PROSITE" id="PS50911">
    <property type="entry name" value="CHAP"/>
    <property type="match status" value="1"/>
</dbReference>
<evidence type="ECO:0000256" key="1">
    <source>
        <dbReference type="SAM" id="SignalP"/>
    </source>
</evidence>
<dbReference type="EMBL" id="CP098494">
    <property type="protein sequence ID" value="USA61736.1"/>
    <property type="molecule type" value="Genomic_DNA"/>
</dbReference>
<dbReference type="Gene3D" id="3.90.1720.10">
    <property type="entry name" value="endopeptidase domain like (from Nostoc punctiforme)"/>
    <property type="match status" value="1"/>
</dbReference>
<dbReference type="Proteomes" id="UP001056619">
    <property type="component" value="Chromosome"/>
</dbReference>